<dbReference type="OrthoDB" id="5552562at2759"/>
<feature type="compositionally biased region" description="Basic and acidic residues" evidence="1">
    <location>
        <begin position="7"/>
        <end position="26"/>
    </location>
</feature>
<reference evidence="2" key="1">
    <citation type="submission" date="2021-03" db="EMBL/GenBank/DDBJ databases">
        <title>Draft genome sequence of rust myrtle Austropuccinia psidii MF-1, a brazilian biotype.</title>
        <authorList>
            <person name="Quecine M.C."/>
            <person name="Pachon D.M.R."/>
            <person name="Bonatelli M.L."/>
            <person name="Correr F.H."/>
            <person name="Franceschini L.M."/>
            <person name="Leite T.F."/>
            <person name="Margarido G.R.A."/>
            <person name="Almeida C.A."/>
            <person name="Ferrarezi J.A."/>
            <person name="Labate C.A."/>
        </authorList>
    </citation>
    <scope>NUCLEOTIDE SEQUENCE</scope>
    <source>
        <strain evidence="2">MF-1</strain>
    </source>
</reference>
<evidence type="ECO:0000256" key="1">
    <source>
        <dbReference type="SAM" id="MobiDB-lite"/>
    </source>
</evidence>
<feature type="region of interest" description="Disordered" evidence="1">
    <location>
        <begin position="1"/>
        <end position="57"/>
    </location>
</feature>
<name>A0A9Q3JLW1_9BASI</name>
<comment type="caution">
    <text evidence="2">The sequence shown here is derived from an EMBL/GenBank/DDBJ whole genome shotgun (WGS) entry which is preliminary data.</text>
</comment>
<dbReference type="Pfam" id="PF08284">
    <property type="entry name" value="RVP_2"/>
    <property type="match status" value="1"/>
</dbReference>
<organism evidence="2 3">
    <name type="scientific">Austropuccinia psidii MF-1</name>
    <dbReference type="NCBI Taxonomy" id="1389203"/>
    <lineage>
        <taxon>Eukaryota</taxon>
        <taxon>Fungi</taxon>
        <taxon>Dikarya</taxon>
        <taxon>Basidiomycota</taxon>
        <taxon>Pucciniomycotina</taxon>
        <taxon>Pucciniomycetes</taxon>
        <taxon>Pucciniales</taxon>
        <taxon>Sphaerophragmiaceae</taxon>
        <taxon>Austropuccinia</taxon>
    </lineage>
</organism>
<gene>
    <name evidence="2" type="ORF">O181_103822</name>
</gene>
<accession>A0A9Q3JLW1</accession>
<dbReference type="Proteomes" id="UP000765509">
    <property type="component" value="Unassembled WGS sequence"/>
</dbReference>
<protein>
    <submittedName>
        <fullName evidence="2">Uncharacterized protein</fullName>
    </submittedName>
</protein>
<feature type="compositionally biased region" description="Polar residues" evidence="1">
    <location>
        <begin position="28"/>
        <end position="38"/>
    </location>
</feature>
<dbReference type="AlphaFoldDB" id="A0A9Q3JLW1"/>
<keyword evidence="3" id="KW-1185">Reference proteome</keyword>
<dbReference type="EMBL" id="AVOT02075334">
    <property type="protein sequence ID" value="MBW0564107.1"/>
    <property type="molecule type" value="Genomic_DNA"/>
</dbReference>
<evidence type="ECO:0000313" key="3">
    <source>
        <dbReference type="Proteomes" id="UP000765509"/>
    </source>
</evidence>
<feature type="compositionally biased region" description="Basic residues" evidence="1">
    <location>
        <begin position="44"/>
        <end position="54"/>
    </location>
</feature>
<evidence type="ECO:0000313" key="2">
    <source>
        <dbReference type="EMBL" id="MBW0564107.1"/>
    </source>
</evidence>
<sequence>MDITLESDTRYHERRKENGGNQEKKPLVTQSNFSRTPQGSFSKSLHHKKKKKGKQSQVHAALLNKDNKLIGSEKERRIKEGLYTYCGGKNPIIKCFKTPQNKPRSSRGFPASRKSLSGNHDVFNGSHLFPSREQLCTLNTSVKKSLKFLIFSSVSDIYYSILIDSSASNSFIAKNSVLKYSLPVSELPEKIPLFILDSN</sequence>
<proteinExistence type="predicted"/>